<dbReference type="PANTHER" id="PTHR43861">
    <property type="entry name" value="TRANS-ACONITATE 2-METHYLTRANSFERASE-RELATED"/>
    <property type="match status" value="1"/>
</dbReference>
<dbReference type="RefSeq" id="WP_244682782.1">
    <property type="nucleotide sequence ID" value="NZ_JALIRM010000013.1"/>
</dbReference>
<dbReference type="Proteomes" id="UP001232343">
    <property type="component" value="Unassembled WGS sequence"/>
</dbReference>
<dbReference type="SUPFAM" id="SSF53335">
    <property type="entry name" value="S-adenosyl-L-methionine-dependent methyltransferases"/>
    <property type="match status" value="1"/>
</dbReference>
<keyword evidence="4" id="KW-1185">Reference proteome</keyword>
<dbReference type="InterPro" id="IPR029063">
    <property type="entry name" value="SAM-dependent_MTases_sf"/>
</dbReference>
<evidence type="ECO:0000256" key="1">
    <source>
        <dbReference type="ARBA" id="ARBA00022679"/>
    </source>
</evidence>
<gene>
    <name evidence="3" type="ORF">J2S14_003535</name>
</gene>
<evidence type="ECO:0000259" key="2">
    <source>
        <dbReference type="Pfam" id="PF13649"/>
    </source>
</evidence>
<comment type="caution">
    <text evidence="3">The sequence shown here is derived from an EMBL/GenBank/DDBJ whole genome shotgun (WGS) entry which is preliminary data.</text>
</comment>
<dbReference type="CDD" id="cd02440">
    <property type="entry name" value="AdoMet_MTases"/>
    <property type="match status" value="1"/>
</dbReference>
<accession>A0ABU0D8G5</accession>
<feature type="domain" description="Methyltransferase" evidence="2">
    <location>
        <begin position="41"/>
        <end position="136"/>
    </location>
</feature>
<keyword evidence="3" id="KW-0489">Methyltransferase</keyword>
<organism evidence="3 4">
    <name type="scientific">Lederbergia wuyishanensis</name>
    <dbReference type="NCBI Taxonomy" id="1347903"/>
    <lineage>
        <taxon>Bacteria</taxon>
        <taxon>Bacillati</taxon>
        <taxon>Bacillota</taxon>
        <taxon>Bacilli</taxon>
        <taxon>Bacillales</taxon>
        <taxon>Bacillaceae</taxon>
        <taxon>Lederbergia</taxon>
    </lineage>
</organism>
<keyword evidence="1" id="KW-0808">Transferase</keyword>
<sequence length="255" mass="29678">MIDFDNLEGYRDAVAYDQLNNLDGLEEKFFSDLAHQSGGPILDIACGTGRLTIPLAKQGYDLTGVDITIEMLEVAKRKSSAQDVSVNWIHADIRNFEIKKKYKMIYTTGNSFQHFLDRESQEEMLRTVHKHLDQEGLFTFETRNPVLSLLSADEDIEKDAGSYVDKDGNQVSSTYRRSYDHKKQIELYLFTNRIWKDPTNMIETKEHFAIRYFFPQELESLLYYNGFILEKMYGNFDLSPFQAESPLMVCICRKR</sequence>
<dbReference type="Gene3D" id="3.40.50.150">
    <property type="entry name" value="Vaccinia Virus protein VP39"/>
    <property type="match status" value="1"/>
</dbReference>
<dbReference type="Pfam" id="PF13649">
    <property type="entry name" value="Methyltransf_25"/>
    <property type="match status" value="1"/>
</dbReference>
<name>A0ABU0D8G5_9BACI</name>
<dbReference type="InterPro" id="IPR041698">
    <property type="entry name" value="Methyltransf_25"/>
</dbReference>
<evidence type="ECO:0000313" key="3">
    <source>
        <dbReference type="EMBL" id="MDQ0344691.1"/>
    </source>
</evidence>
<dbReference type="GO" id="GO:0008168">
    <property type="term" value="F:methyltransferase activity"/>
    <property type="evidence" value="ECO:0007669"/>
    <property type="project" value="UniProtKB-KW"/>
</dbReference>
<dbReference type="GO" id="GO:0032259">
    <property type="term" value="P:methylation"/>
    <property type="evidence" value="ECO:0007669"/>
    <property type="project" value="UniProtKB-KW"/>
</dbReference>
<evidence type="ECO:0000313" key="4">
    <source>
        <dbReference type="Proteomes" id="UP001232343"/>
    </source>
</evidence>
<protein>
    <submittedName>
        <fullName evidence="3">2-polyprenyl-3-methyl-5-hydroxy-6-metoxy-1, 4-benzoquinol methylase</fullName>
    </submittedName>
</protein>
<reference evidence="3 4" key="1">
    <citation type="submission" date="2023-07" db="EMBL/GenBank/DDBJ databases">
        <title>Genomic Encyclopedia of Type Strains, Phase IV (KMG-IV): sequencing the most valuable type-strain genomes for metagenomic binning, comparative biology and taxonomic classification.</title>
        <authorList>
            <person name="Goeker M."/>
        </authorList>
    </citation>
    <scope>NUCLEOTIDE SEQUENCE [LARGE SCALE GENOMIC DNA]</scope>
    <source>
        <strain evidence="3 4">DSM 27848</strain>
    </source>
</reference>
<dbReference type="EMBL" id="JAUSUO010000010">
    <property type="protein sequence ID" value="MDQ0344691.1"/>
    <property type="molecule type" value="Genomic_DNA"/>
</dbReference>
<proteinExistence type="predicted"/>
<dbReference type="Gene3D" id="2.20.25.110">
    <property type="entry name" value="S-adenosyl-L-methionine-dependent methyltransferases"/>
    <property type="match status" value="1"/>
</dbReference>